<dbReference type="SUPFAM" id="SSF51338">
    <property type="entry name" value="Composite domain of metallo-dependent hydrolases"/>
    <property type="match status" value="1"/>
</dbReference>
<evidence type="ECO:0008006" key="3">
    <source>
        <dbReference type="Google" id="ProtNLM"/>
    </source>
</evidence>
<dbReference type="GeneID" id="59455168"/>
<dbReference type="OrthoDB" id="18242at2157"/>
<dbReference type="Proteomes" id="UP000593766">
    <property type="component" value="Chromosome"/>
</dbReference>
<dbReference type="RefSeq" id="WP_193436159.1">
    <property type="nucleotide sequence ID" value="NZ_CP063144.1"/>
</dbReference>
<gene>
    <name evidence="1" type="ORF">IMZ38_07080</name>
</gene>
<dbReference type="KEGG" id="tcs:IMZ38_07080"/>
<evidence type="ECO:0000313" key="2">
    <source>
        <dbReference type="Proteomes" id="UP000593766"/>
    </source>
</evidence>
<name>A0A7M1UQV3_9CREN</name>
<dbReference type="AlphaFoldDB" id="A0A7M1UQV3"/>
<organism evidence="1 2">
    <name type="scientific">Thermosphaera chiliense</name>
    <dbReference type="NCBI Taxonomy" id="3402707"/>
    <lineage>
        <taxon>Archaea</taxon>
        <taxon>Thermoproteota</taxon>
        <taxon>Thermoprotei</taxon>
        <taxon>Desulfurococcales</taxon>
        <taxon>Desulfurococcaceae</taxon>
        <taxon>Thermosphaera</taxon>
    </lineage>
</organism>
<protein>
    <recommendedName>
        <fullName evidence="3">Amidohydrolase family protein</fullName>
    </recommendedName>
</protein>
<dbReference type="InterPro" id="IPR011059">
    <property type="entry name" value="Metal-dep_hydrolase_composite"/>
</dbReference>
<proteinExistence type="predicted"/>
<accession>A0A7M1UQV3</accession>
<sequence length="289" mass="32661">MNEPGRILLKNLHYYSDGMVRKGFIYVEDHLVRDVGEEAPPEYELSDVVYDFNNHAYAVHGFSMVLNGVEQPFREVAHPDLSVYTGEELEKIALNVITLYYSLGVTLPIIETEYPSVVNKAAKEHGLQLVLVHDRGVVPHYSNMLYIERDGRKLYYQDSFIGFEDRVFCTPEKYGEDCIAIDARRVDLPHPSVISALSRGDFGQILEALSKPYKSLGLDSGCLGKGSRSDILVYDLRSPLKQQPLIPEILFRTPFKNLQPDLVLVKGDFALEYGEVLTVSLSKGIFKEI</sequence>
<keyword evidence="2" id="KW-1185">Reference proteome</keyword>
<dbReference type="EMBL" id="CP063144">
    <property type="protein sequence ID" value="QOR94359.1"/>
    <property type="molecule type" value="Genomic_DNA"/>
</dbReference>
<reference evidence="1 2" key="1">
    <citation type="submission" date="2020-10" db="EMBL/GenBank/DDBJ databases">
        <title>Complete genome sequence of Thermosphaera aggregans strain 3507.</title>
        <authorList>
            <person name="Zayulina K.S."/>
            <person name="Elcheninov A.G."/>
            <person name="Toshchakov S.V."/>
            <person name="Kublanov I.V."/>
            <person name="Kochetkova T.V."/>
        </authorList>
    </citation>
    <scope>NUCLEOTIDE SEQUENCE [LARGE SCALE GENOMIC DNA]</scope>
    <source>
        <strain evidence="1 2">3507</strain>
    </source>
</reference>
<dbReference type="GO" id="GO:0016810">
    <property type="term" value="F:hydrolase activity, acting on carbon-nitrogen (but not peptide) bonds"/>
    <property type="evidence" value="ECO:0007669"/>
    <property type="project" value="InterPro"/>
</dbReference>
<evidence type="ECO:0000313" key="1">
    <source>
        <dbReference type="EMBL" id="QOR94359.1"/>
    </source>
</evidence>